<evidence type="ECO:0000313" key="4">
    <source>
        <dbReference type="Proteomes" id="UP000004619"/>
    </source>
</evidence>
<dbReference type="HAMAP" id="MF_00003">
    <property type="entry name" value="RbfA"/>
    <property type="match status" value="1"/>
</dbReference>
<dbReference type="GO" id="GO:0043024">
    <property type="term" value="F:ribosomal small subunit binding"/>
    <property type="evidence" value="ECO:0007669"/>
    <property type="project" value="TreeGrafter"/>
</dbReference>
<sequence length="136" mass="15212">MFLEEKLCLKKNMGRLAQDMKREVIAIIGRLKDPRLEGGLLTVTRLDVTPDLDVAKVYVSVMGREDGPKPAIEALNRAAGHVRTEVSKKMHIRKAPRFIFVEDDGAAYAAHINELLRTLNVNGDAEETSQPEETEE</sequence>
<dbReference type="EMBL" id="ACOP02000049">
    <property type="protein sequence ID" value="EEU96434.1"/>
    <property type="molecule type" value="Genomic_DNA"/>
</dbReference>
<dbReference type="InterPro" id="IPR015946">
    <property type="entry name" value="KH_dom-like_a/b"/>
</dbReference>
<keyword evidence="2" id="KW-0963">Cytoplasm</keyword>
<dbReference type="InterPro" id="IPR023799">
    <property type="entry name" value="RbfA_dom_sf"/>
</dbReference>
<comment type="subunit">
    <text evidence="2">Monomer. Binds 30S ribosomal subunits, but not 50S ribosomal subunits or 70S ribosomes.</text>
</comment>
<dbReference type="HOGENOM" id="CLU_089475_6_1_9"/>
<accession>C7H6A6</accession>
<dbReference type="InterPro" id="IPR020053">
    <property type="entry name" value="Ribosome-bd_factorA_CS"/>
</dbReference>
<dbReference type="GO" id="GO:0005829">
    <property type="term" value="C:cytosol"/>
    <property type="evidence" value="ECO:0007669"/>
    <property type="project" value="TreeGrafter"/>
</dbReference>
<comment type="function">
    <text evidence="2">One of several proteins that assist in the late maturation steps of the functional core of the 30S ribosomal subunit. Associates with free 30S ribosomal subunits (but not with 30S subunits that are part of 70S ribosomes or polysomes). Required for efficient processing of 16S rRNA. May interact with the 5'-terminal helix region of 16S rRNA.</text>
</comment>
<dbReference type="Proteomes" id="UP000004619">
    <property type="component" value="Unassembled WGS sequence"/>
</dbReference>
<comment type="subcellular location">
    <subcellularLocation>
        <location evidence="2">Cytoplasm</location>
    </subcellularLocation>
</comment>
<evidence type="ECO:0000313" key="3">
    <source>
        <dbReference type="EMBL" id="EEU96434.1"/>
    </source>
</evidence>
<dbReference type="eggNOG" id="COG0858">
    <property type="taxonomic scope" value="Bacteria"/>
</dbReference>
<organism evidence="3 4">
    <name type="scientific">Faecalibacterium duncaniae (strain DSM 17677 / JCM 31915 / A2-165)</name>
    <name type="common">Faecalibacterium prausnitzii</name>
    <dbReference type="NCBI Taxonomy" id="411483"/>
    <lineage>
        <taxon>Bacteria</taxon>
        <taxon>Bacillati</taxon>
        <taxon>Bacillota</taxon>
        <taxon>Clostridia</taxon>
        <taxon>Eubacteriales</taxon>
        <taxon>Oscillospiraceae</taxon>
        <taxon>Faecalibacterium</taxon>
    </lineage>
</organism>
<dbReference type="PANTHER" id="PTHR33515">
    <property type="entry name" value="RIBOSOME-BINDING FACTOR A, CHLOROPLASTIC-RELATED"/>
    <property type="match status" value="1"/>
</dbReference>
<dbReference type="Gene3D" id="3.30.300.20">
    <property type="match status" value="1"/>
</dbReference>
<dbReference type="NCBIfam" id="TIGR00082">
    <property type="entry name" value="rbfA"/>
    <property type="match status" value="1"/>
</dbReference>
<dbReference type="InterPro" id="IPR000238">
    <property type="entry name" value="RbfA"/>
</dbReference>
<gene>
    <name evidence="2 3" type="primary">rbfA</name>
    <name evidence="3" type="ORF">FAEPRAA2165_01838</name>
</gene>
<keyword evidence="1 2" id="KW-0690">Ribosome biogenesis</keyword>
<reference evidence="3" key="1">
    <citation type="submission" date="2009-08" db="EMBL/GenBank/DDBJ databases">
        <authorList>
            <person name="Weinstock G."/>
            <person name="Sodergren E."/>
            <person name="Clifton S."/>
            <person name="Fulton L."/>
            <person name="Fulton B."/>
            <person name="Courtney L."/>
            <person name="Fronick C."/>
            <person name="Harrison M."/>
            <person name="Strong C."/>
            <person name="Farmer C."/>
            <person name="Delahaunty K."/>
            <person name="Markovic C."/>
            <person name="Hall O."/>
            <person name="Minx P."/>
            <person name="Tomlinson C."/>
            <person name="Mitreva M."/>
            <person name="Nelson J."/>
            <person name="Hou S."/>
            <person name="Wollam A."/>
            <person name="Pepin K.H."/>
            <person name="Johnson M."/>
            <person name="Bhonagiri V."/>
            <person name="Nash W.E."/>
            <person name="Warren W."/>
            <person name="Chinwalla A."/>
            <person name="Mardis E.R."/>
            <person name="Wilson R.K."/>
        </authorList>
    </citation>
    <scope>NUCLEOTIDE SEQUENCE [LARGE SCALE GENOMIC DNA]</scope>
    <source>
        <strain evidence="3">A2-165</strain>
    </source>
</reference>
<dbReference type="Pfam" id="PF02033">
    <property type="entry name" value="RBFA"/>
    <property type="match status" value="1"/>
</dbReference>
<comment type="caution">
    <text evidence="3">The sequence shown here is derived from an EMBL/GenBank/DDBJ whole genome shotgun (WGS) entry which is preliminary data.</text>
</comment>
<protein>
    <recommendedName>
        <fullName evidence="2">Ribosome-binding factor A</fullName>
    </recommendedName>
</protein>
<dbReference type="GO" id="GO:0030490">
    <property type="term" value="P:maturation of SSU-rRNA"/>
    <property type="evidence" value="ECO:0007669"/>
    <property type="project" value="UniProtKB-UniRule"/>
</dbReference>
<proteinExistence type="inferred from homology"/>
<evidence type="ECO:0000256" key="2">
    <source>
        <dbReference type="HAMAP-Rule" id="MF_00003"/>
    </source>
</evidence>
<dbReference type="PROSITE" id="PS01319">
    <property type="entry name" value="RBFA"/>
    <property type="match status" value="1"/>
</dbReference>
<name>C7H6A6_FAED2</name>
<comment type="similarity">
    <text evidence="2">Belongs to the RbfA family.</text>
</comment>
<keyword evidence="4" id="KW-1185">Reference proteome</keyword>
<dbReference type="PANTHER" id="PTHR33515:SF1">
    <property type="entry name" value="RIBOSOME-BINDING FACTOR A, CHLOROPLASTIC-RELATED"/>
    <property type="match status" value="1"/>
</dbReference>
<dbReference type="SUPFAM" id="SSF89919">
    <property type="entry name" value="Ribosome-binding factor A, RbfA"/>
    <property type="match status" value="1"/>
</dbReference>
<dbReference type="AlphaFoldDB" id="C7H6A6"/>
<dbReference type="PATRIC" id="fig|411483.3.peg.1240"/>
<dbReference type="STRING" id="411483.FAEPRAA2165_01838"/>
<evidence type="ECO:0000256" key="1">
    <source>
        <dbReference type="ARBA" id="ARBA00022517"/>
    </source>
</evidence>